<accession>A0A9P5KB87</accession>
<feature type="signal peptide" evidence="2">
    <location>
        <begin position="1"/>
        <end position="21"/>
    </location>
</feature>
<evidence type="ECO:0000256" key="1">
    <source>
        <dbReference type="SAM" id="Phobius"/>
    </source>
</evidence>
<protein>
    <recommendedName>
        <fullName evidence="3">DUF7136 domain-containing protein</fullName>
    </recommendedName>
</protein>
<organism evidence="4 5">
    <name type="scientific">Colletotrichum siamense</name>
    <name type="common">Anthracnose fungus</name>
    <dbReference type="NCBI Taxonomy" id="690259"/>
    <lineage>
        <taxon>Eukaryota</taxon>
        <taxon>Fungi</taxon>
        <taxon>Dikarya</taxon>
        <taxon>Ascomycota</taxon>
        <taxon>Pezizomycotina</taxon>
        <taxon>Sordariomycetes</taxon>
        <taxon>Hypocreomycetidae</taxon>
        <taxon>Glomerellales</taxon>
        <taxon>Glomerellaceae</taxon>
        <taxon>Colletotrichum</taxon>
        <taxon>Colletotrichum gloeosporioides species complex</taxon>
    </lineage>
</organism>
<reference evidence="4" key="1">
    <citation type="submission" date="2019-06" db="EMBL/GenBank/DDBJ databases">
        <authorList>
            <person name="Gan P."/>
            <person name="Shirasu K."/>
        </authorList>
    </citation>
    <scope>NUCLEOTIDE SEQUENCE [LARGE SCALE GENOMIC DNA]</scope>
    <source>
        <strain evidence="4">CAD2</strain>
    </source>
</reference>
<dbReference type="InterPro" id="IPR055560">
    <property type="entry name" value="DUF7136"/>
</dbReference>
<dbReference type="AlphaFoldDB" id="A0A9P5KB87"/>
<dbReference type="OrthoDB" id="4490227at2759"/>
<name>A0A9P5KB87_COLSI</name>
<keyword evidence="1" id="KW-0472">Membrane</keyword>
<gene>
    <name evidence="4" type="ORF">CGCSCA2_v001083</name>
</gene>
<keyword evidence="2" id="KW-0732">Signal</keyword>
<proteinExistence type="predicted"/>
<evidence type="ECO:0000313" key="5">
    <source>
        <dbReference type="Proteomes" id="UP000711996"/>
    </source>
</evidence>
<feature type="domain" description="DUF7136" evidence="3">
    <location>
        <begin position="23"/>
        <end position="241"/>
    </location>
</feature>
<evidence type="ECO:0000256" key="2">
    <source>
        <dbReference type="SAM" id="SignalP"/>
    </source>
</evidence>
<feature type="transmembrane region" description="Helical" evidence="1">
    <location>
        <begin position="254"/>
        <end position="273"/>
    </location>
</feature>
<feature type="chain" id="PRO_5040442509" description="DUF7136 domain-containing protein" evidence="2">
    <location>
        <begin position="22"/>
        <end position="274"/>
    </location>
</feature>
<dbReference type="EMBL" id="QPMT01000002">
    <property type="protein sequence ID" value="KAF4865986.1"/>
    <property type="molecule type" value="Genomic_DNA"/>
</dbReference>
<dbReference type="Pfam" id="PF23584">
    <property type="entry name" value="DUF7136"/>
    <property type="match status" value="1"/>
</dbReference>
<evidence type="ECO:0000259" key="3">
    <source>
        <dbReference type="Pfam" id="PF23584"/>
    </source>
</evidence>
<keyword evidence="5" id="KW-1185">Reference proteome</keyword>
<sequence length="274" mass="29783">MHLLPSVKWFLAGFHAGVAVAANSGIVEVDLVFPRNDTYAPTALFPIVFAIRNSSLAQFVNPYIEVRVRNSSDRFDTYVTHDYDLRQANFSSSDPYFESRGFGRFKKEGSYTIVWTVRQQSCLADESSLANYHTKDVISNNTIRLLTFTIKNAAQEVDLVSATNKDNVCLSAQGVAINITDTVEGLLGRKWWGVGDTCAVVASPTPTANPCQMKLDSATAARISSSVTAAACRLSNPIIDCPTKDEEKNNAQRLAVGAMSLVAVSLGAFGFLLI</sequence>
<keyword evidence="1" id="KW-0812">Transmembrane</keyword>
<dbReference type="Proteomes" id="UP000711996">
    <property type="component" value="Unassembled WGS sequence"/>
</dbReference>
<comment type="caution">
    <text evidence="4">The sequence shown here is derived from an EMBL/GenBank/DDBJ whole genome shotgun (WGS) entry which is preliminary data.</text>
</comment>
<evidence type="ECO:0000313" key="4">
    <source>
        <dbReference type="EMBL" id="KAF4865986.1"/>
    </source>
</evidence>
<keyword evidence="1" id="KW-1133">Transmembrane helix</keyword>